<comment type="subcellular location">
    <subcellularLocation>
        <location evidence="1">Cell membrane</location>
        <topology evidence="1">Peripheral membrane protein</topology>
    </subcellularLocation>
</comment>
<evidence type="ECO:0000259" key="6">
    <source>
        <dbReference type="PROSITE" id="PS50893"/>
    </source>
</evidence>
<keyword evidence="3" id="KW-0547">Nucleotide-binding</keyword>
<dbReference type="InterPro" id="IPR050763">
    <property type="entry name" value="ABC_transporter_ATP-binding"/>
</dbReference>
<dbReference type="Pfam" id="PF00005">
    <property type="entry name" value="ABC_tran"/>
    <property type="match status" value="1"/>
</dbReference>
<keyword evidence="4 7" id="KW-0067">ATP-binding</keyword>
<evidence type="ECO:0000256" key="1">
    <source>
        <dbReference type="ARBA" id="ARBA00004202"/>
    </source>
</evidence>
<dbReference type="RefSeq" id="WP_308712705.1">
    <property type="nucleotide sequence ID" value="NZ_JAVHUY010000010.1"/>
</dbReference>
<proteinExistence type="predicted"/>
<dbReference type="InterPro" id="IPR027417">
    <property type="entry name" value="P-loop_NTPase"/>
</dbReference>
<name>A0ABU0ZG74_9ACTN</name>
<dbReference type="EMBL" id="JAVHUY010000010">
    <property type="protein sequence ID" value="MDQ7905436.1"/>
    <property type="molecule type" value="Genomic_DNA"/>
</dbReference>
<keyword evidence="8" id="KW-1185">Reference proteome</keyword>
<evidence type="ECO:0000256" key="5">
    <source>
        <dbReference type="ARBA" id="ARBA00023251"/>
    </source>
</evidence>
<evidence type="ECO:0000256" key="2">
    <source>
        <dbReference type="ARBA" id="ARBA00022448"/>
    </source>
</evidence>
<dbReference type="InterPro" id="IPR003593">
    <property type="entry name" value="AAA+_ATPase"/>
</dbReference>
<organism evidence="7 8">
    <name type="scientific">Phytohabitans maris</name>
    <dbReference type="NCBI Taxonomy" id="3071409"/>
    <lineage>
        <taxon>Bacteria</taxon>
        <taxon>Bacillati</taxon>
        <taxon>Actinomycetota</taxon>
        <taxon>Actinomycetes</taxon>
        <taxon>Micromonosporales</taxon>
        <taxon>Micromonosporaceae</taxon>
    </lineage>
</organism>
<evidence type="ECO:0000313" key="8">
    <source>
        <dbReference type="Proteomes" id="UP001230908"/>
    </source>
</evidence>
<dbReference type="Proteomes" id="UP001230908">
    <property type="component" value="Unassembled WGS sequence"/>
</dbReference>
<dbReference type="InterPro" id="IPR003439">
    <property type="entry name" value="ABC_transporter-like_ATP-bd"/>
</dbReference>
<reference evidence="7 8" key="1">
    <citation type="submission" date="2023-08" db="EMBL/GenBank/DDBJ databases">
        <title>Phytohabitans sansha sp. nov., isolated from marine sediment.</title>
        <authorList>
            <person name="Zhao Y."/>
            <person name="Yi K."/>
        </authorList>
    </citation>
    <scope>NUCLEOTIDE SEQUENCE [LARGE SCALE GENOMIC DNA]</scope>
    <source>
        <strain evidence="7 8">ZYX-F-186</strain>
    </source>
</reference>
<protein>
    <submittedName>
        <fullName evidence="7">ABC transporter ATP-binding protein</fullName>
    </submittedName>
</protein>
<dbReference type="GO" id="GO:0005524">
    <property type="term" value="F:ATP binding"/>
    <property type="evidence" value="ECO:0007669"/>
    <property type="project" value="UniProtKB-KW"/>
</dbReference>
<comment type="caution">
    <text evidence="7">The sequence shown here is derived from an EMBL/GenBank/DDBJ whole genome shotgun (WGS) entry which is preliminary data.</text>
</comment>
<sequence>MTVVRQLRAPAAVSDPPDDDLAAIEVHDLRMRYGTTDVLTGVSFTAQRGEVVALLGPNGAGKTTTIEILEGFRIRSAGDVRVLGVDPGHGDERWRSRLGVVLQSWRDHGKWQVRELLAHLGLYYTPYSTPRIRRPWDVDDLIDAVGLTPHAGKRVSQLSGGQRRRLDVAIGIVGRPELLFLDEPTAGFDPEARREFHDLVHRLADIDDTTILLTTHDLDEAEKLADRILILAGGAIIADGSPDQLSRRVAADAEVRWSRDGDRFVHSTGDATAFVRELFQQYGEAIADLEVRRASLEDTYMAFVREYESGRSASALRAFEEVTR</sequence>
<dbReference type="PANTHER" id="PTHR42711">
    <property type="entry name" value="ABC TRANSPORTER ATP-BINDING PROTEIN"/>
    <property type="match status" value="1"/>
</dbReference>
<keyword evidence="2" id="KW-0813">Transport</keyword>
<evidence type="ECO:0000313" key="7">
    <source>
        <dbReference type="EMBL" id="MDQ7905436.1"/>
    </source>
</evidence>
<feature type="domain" description="ABC transporter" evidence="6">
    <location>
        <begin position="24"/>
        <end position="258"/>
    </location>
</feature>
<dbReference type="PROSITE" id="PS00211">
    <property type="entry name" value="ABC_TRANSPORTER_1"/>
    <property type="match status" value="1"/>
</dbReference>
<dbReference type="SMART" id="SM00382">
    <property type="entry name" value="AAA"/>
    <property type="match status" value="1"/>
</dbReference>
<dbReference type="PROSITE" id="PS50893">
    <property type="entry name" value="ABC_TRANSPORTER_2"/>
    <property type="match status" value="1"/>
</dbReference>
<evidence type="ECO:0000256" key="3">
    <source>
        <dbReference type="ARBA" id="ARBA00022741"/>
    </source>
</evidence>
<accession>A0ABU0ZG74</accession>
<gene>
    <name evidence="7" type="ORF">RB614_12960</name>
</gene>
<dbReference type="CDD" id="cd03230">
    <property type="entry name" value="ABC_DR_subfamily_A"/>
    <property type="match status" value="1"/>
</dbReference>
<dbReference type="Gene3D" id="3.40.50.300">
    <property type="entry name" value="P-loop containing nucleotide triphosphate hydrolases"/>
    <property type="match status" value="1"/>
</dbReference>
<dbReference type="InterPro" id="IPR017871">
    <property type="entry name" value="ABC_transporter-like_CS"/>
</dbReference>
<dbReference type="PANTHER" id="PTHR42711:SF17">
    <property type="entry name" value="ABC TRANSPORTER ATP-BINDING PROTEIN"/>
    <property type="match status" value="1"/>
</dbReference>
<keyword evidence="5" id="KW-0046">Antibiotic resistance</keyword>
<dbReference type="SUPFAM" id="SSF52540">
    <property type="entry name" value="P-loop containing nucleoside triphosphate hydrolases"/>
    <property type="match status" value="1"/>
</dbReference>
<evidence type="ECO:0000256" key="4">
    <source>
        <dbReference type="ARBA" id="ARBA00022840"/>
    </source>
</evidence>